<proteinExistence type="predicted"/>
<dbReference type="Proteomes" id="UP001234178">
    <property type="component" value="Unassembled WGS sequence"/>
</dbReference>
<evidence type="ECO:0000313" key="2">
    <source>
        <dbReference type="Proteomes" id="UP001234178"/>
    </source>
</evidence>
<gene>
    <name evidence="1" type="ORF">OUZ56_006417</name>
</gene>
<comment type="caution">
    <text evidence="1">The sequence shown here is derived from an EMBL/GenBank/DDBJ whole genome shotgun (WGS) entry which is preliminary data.</text>
</comment>
<evidence type="ECO:0000313" key="1">
    <source>
        <dbReference type="EMBL" id="KAK4004689.1"/>
    </source>
</evidence>
<keyword evidence="2" id="KW-1185">Reference proteome</keyword>
<organism evidence="1 2">
    <name type="scientific">Daphnia magna</name>
    <dbReference type="NCBI Taxonomy" id="35525"/>
    <lineage>
        <taxon>Eukaryota</taxon>
        <taxon>Metazoa</taxon>
        <taxon>Ecdysozoa</taxon>
        <taxon>Arthropoda</taxon>
        <taxon>Crustacea</taxon>
        <taxon>Branchiopoda</taxon>
        <taxon>Diplostraca</taxon>
        <taxon>Cladocera</taxon>
        <taxon>Anomopoda</taxon>
        <taxon>Daphniidae</taxon>
        <taxon>Daphnia</taxon>
    </lineage>
</organism>
<sequence>MLKAVDSNIFSSGFRLKKVIHHSKHNTLRLTCHYVSINSFHKEEAFSHHSRIFLNFLNIAIQYVLIGPCFQFSSE</sequence>
<accession>A0ABQ9YVM1</accession>
<name>A0ABQ9YVM1_9CRUS</name>
<reference evidence="1 2" key="1">
    <citation type="journal article" date="2023" name="Nucleic Acids Res.">
        <title>The hologenome of Daphnia magna reveals possible DNA methylation and microbiome-mediated evolution of the host genome.</title>
        <authorList>
            <person name="Chaturvedi A."/>
            <person name="Li X."/>
            <person name="Dhandapani V."/>
            <person name="Marshall H."/>
            <person name="Kissane S."/>
            <person name="Cuenca-Cambronero M."/>
            <person name="Asole G."/>
            <person name="Calvet F."/>
            <person name="Ruiz-Romero M."/>
            <person name="Marangio P."/>
            <person name="Guigo R."/>
            <person name="Rago D."/>
            <person name="Mirbahai L."/>
            <person name="Eastwood N."/>
            <person name="Colbourne J.K."/>
            <person name="Zhou J."/>
            <person name="Mallon E."/>
            <person name="Orsini L."/>
        </authorList>
    </citation>
    <scope>NUCLEOTIDE SEQUENCE [LARGE SCALE GENOMIC DNA]</scope>
    <source>
        <strain evidence="1">LRV0_1</strain>
    </source>
</reference>
<protein>
    <submittedName>
        <fullName evidence="1">Uncharacterized protein</fullName>
    </submittedName>
</protein>
<dbReference type="EMBL" id="JAOYFB010000001">
    <property type="protein sequence ID" value="KAK4004689.1"/>
    <property type="molecule type" value="Genomic_DNA"/>
</dbReference>